<gene>
    <name evidence="1" type="ORF">DOK78_000311</name>
</gene>
<protein>
    <recommendedName>
        <fullName evidence="3">ATP-binding protein</fullName>
    </recommendedName>
</protein>
<dbReference type="Proteomes" id="UP000664701">
    <property type="component" value="Chromosome"/>
</dbReference>
<evidence type="ECO:0008006" key="3">
    <source>
        <dbReference type="Google" id="ProtNLM"/>
    </source>
</evidence>
<evidence type="ECO:0000313" key="2">
    <source>
        <dbReference type="Proteomes" id="UP000664701"/>
    </source>
</evidence>
<dbReference type="InterPro" id="IPR011856">
    <property type="entry name" value="tRNA_endonuc-like_dom_sf"/>
</dbReference>
<proteinExistence type="predicted"/>
<dbReference type="RefSeq" id="WP_207941542.1">
    <property type="nucleotide sequence ID" value="NZ_CP147251.1"/>
</dbReference>
<keyword evidence="2" id="KW-1185">Reference proteome</keyword>
<name>A0ABZ2SIM7_9ENTE</name>
<dbReference type="SUPFAM" id="SSF55874">
    <property type="entry name" value="ATPase domain of HSP90 chaperone/DNA topoisomerase II/histidine kinase"/>
    <property type="match status" value="1"/>
</dbReference>
<dbReference type="Pfam" id="PF13589">
    <property type="entry name" value="HATPase_c_3"/>
    <property type="match status" value="1"/>
</dbReference>
<evidence type="ECO:0000313" key="1">
    <source>
        <dbReference type="EMBL" id="WYJ75735.1"/>
    </source>
</evidence>
<sequence length="631" mass="73124">MEKGFEINFDKNTIDHLGIKLYSSFPPVIAEMISNSYDADAEYVQVKINYIDKIVSIIDDGHGMSHDELNKSFLVIGRNRREDEKTGLSKIKKRKVTGKKGLGKLAVFGIAKTIEVHSIKDGLKNAFRINYEQLKSAENSSYIPEVISEHLPTSEPNGTIVIIKDIKQKNITSIDDLAISLSSRFSFFDTDFSVTIENPNNKTENKPVTKSLYFDNLEKEYTWKFPEDFSEEIKKDIHLKFLNDHNVTGEIFTKKTPLKSSETGFLLYARKKLASEHVFFNDRSNDRFNSYVTGFFHIDFIDESNNDDIIATARQSILWDENEDIKTLKLGLDALVKKIGNDWKKKRKETKSKKIDKLIPDDFFNELSPVEKASLTKVKNALLSNSTDSNDVEPVIKVLDTMKSMYKFESFQAYVEDLQEDQLTLEAVTKIASDWEAIESKELAKVAVGRIQAIEQFEKYVNEDASESKVIQPFLEKFPWILDPRITSFEREITFKRILKENFEDEDLEEKNRRIDFLCNAVNGELIIIELKRPSIKISLKEIQQARRYERFIKEKYKNAYGNKVTTYLISDRYSMDDEALDMAESYENDGKLFIKSYSELLEKAKQFNQEFIKKYEEINNIKQDTNTKNS</sequence>
<organism evidence="1 2">
    <name type="scientific">Candidatus Enterococcus lowellii</name>
    <dbReference type="NCBI Taxonomy" id="2230877"/>
    <lineage>
        <taxon>Bacteria</taxon>
        <taxon>Bacillati</taxon>
        <taxon>Bacillota</taxon>
        <taxon>Bacilli</taxon>
        <taxon>Lactobacillales</taxon>
        <taxon>Enterococcaceae</taxon>
        <taxon>Enterococcus</taxon>
    </lineage>
</organism>
<accession>A0ABZ2SIM7</accession>
<dbReference type="EMBL" id="CP147251">
    <property type="protein sequence ID" value="WYJ75735.1"/>
    <property type="molecule type" value="Genomic_DNA"/>
</dbReference>
<dbReference type="Gene3D" id="3.30.565.10">
    <property type="entry name" value="Histidine kinase-like ATPase, C-terminal domain"/>
    <property type="match status" value="1"/>
</dbReference>
<reference evidence="1 2" key="1">
    <citation type="submission" date="2024-03" db="EMBL/GenBank/DDBJ databases">
        <title>The Genome Sequence of Enterococcus sp. DIV2402.</title>
        <authorList>
            <consortium name="The Broad Institute Genomics Platform"/>
            <consortium name="The Broad Institute Microbial Omics Core"/>
            <consortium name="The Broad Institute Genomic Center for Infectious Diseases"/>
            <person name="Earl A."/>
            <person name="Manson A."/>
            <person name="Gilmore M."/>
            <person name="Schwartman J."/>
            <person name="Shea T."/>
            <person name="Abouelleil A."/>
            <person name="Cao P."/>
            <person name="Chapman S."/>
            <person name="Cusick C."/>
            <person name="Young S."/>
            <person name="Neafsey D."/>
            <person name="Nusbaum C."/>
            <person name="Birren B."/>
        </authorList>
    </citation>
    <scope>NUCLEOTIDE SEQUENCE [LARGE SCALE GENOMIC DNA]</scope>
    <source>
        <strain evidence="1 2">DIV2402</strain>
    </source>
</reference>
<dbReference type="Gene3D" id="3.40.1350.10">
    <property type="match status" value="1"/>
</dbReference>
<dbReference type="InterPro" id="IPR036890">
    <property type="entry name" value="HATPase_C_sf"/>
</dbReference>